<dbReference type="Gene3D" id="3.40.50.720">
    <property type="entry name" value="NAD(P)-binding Rossmann-like Domain"/>
    <property type="match status" value="1"/>
</dbReference>
<keyword evidence="22" id="KW-0486">Methionine biosynthesis</keyword>
<evidence type="ECO:0000256" key="22">
    <source>
        <dbReference type="ARBA" id="ARBA00023167"/>
    </source>
</evidence>
<dbReference type="GO" id="GO:0009086">
    <property type="term" value="P:methionine biosynthetic process"/>
    <property type="evidence" value="ECO:0007669"/>
    <property type="project" value="UniProtKB-KW"/>
</dbReference>
<dbReference type="Gene3D" id="1.20.120.1320">
    <property type="entry name" value="Aspartokinase, catalytic domain"/>
    <property type="match status" value="1"/>
</dbReference>
<evidence type="ECO:0000256" key="20">
    <source>
        <dbReference type="ARBA" id="ARBA00023053"/>
    </source>
</evidence>
<dbReference type="UniPathway" id="UPA00051">
    <property type="reaction ID" value="UER00462"/>
</dbReference>
<dbReference type="UniPathway" id="UPA00034">
    <property type="reaction ID" value="UER00015"/>
</dbReference>
<dbReference type="GO" id="GO:0009090">
    <property type="term" value="P:homoserine biosynthetic process"/>
    <property type="evidence" value="ECO:0007669"/>
    <property type="project" value="UniProtKB-ARBA"/>
</dbReference>
<comment type="catalytic activity">
    <reaction evidence="27">
        <text>L-homoserine + NAD(+) = L-aspartate 4-semialdehyde + NADH + H(+)</text>
        <dbReference type="Rhea" id="RHEA:15757"/>
        <dbReference type="ChEBI" id="CHEBI:15378"/>
        <dbReference type="ChEBI" id="CHEBI:57476"/>
        <dbReference type="ChEBI" id="CHEBI:57540"/>
        <dbReference type="ChEBI" id="CHEBI:57945"/>
        <dbReference type="ChEBI" id="CHEBI:537519"/>
        <dbReference type="EC" id="1.1.1.3"/>
    </reaction>
    <physiologicalReaction direction="right-to-left" evidence="27">
        <dbReference type="Rhea" id="RHEA:15759"/>
    </physiologicalReaction>
</comment>
<feature type="domain" description="ACT" evidence="29">
    <location>
        <begin position="400"/>
        <end position="478"/>
    </location>
</feature>
<evidence type="ECO:0000313" key="31">
    <source>
        <dbReference type="Proteomes" id="UP000479132"/>
    </source>
</evidence>
<dbReference type="GO" id="GO:0050661">
    <property type="term" value="F:NADP binding"/>
    <property type="evidence" value="ECO:0007669"/>
    <property type="project" value="InterPro"/>
</dbReference>
<gene>
    <name evidence="30" type="primary">thrA</name>
    <name evidence="30" type="ORF">G3569_07395</name>
</gene>
<comment type="pathway">
    <text evidence="3">Amino-acid biosynthesis; L-methionine biosynthesis via de novo pathway; L-homoserine from L-aspartate: step 1/3.</text>
</comment>
<dbReference type="GO" id="GO:0004072">
    <property type="term" value="F:aspartate kinase activity"/>
    <property type="evidence" value="ECO:0007669"/>
    <property type="project" value="UniProtKB-EC"/>
</dbReference>
<keyword evidence="15 30" id="KW-0418">Kinase</keyword>
<keyword evidence="13" id="KW-0479">Metal-binding</keyword>
<evidence type="ECO:0000256" key="11">
    <source>
        <dbReference type="ARBA" id="ARBA00022679"/>
    </source>
</evidence>
<evidence type="ECO:0000256" key="24">
    <source>
        <dbReference type="ARBA" id="ARBA00044938"/>
    </source>
</evidence>
<dbReference type="CDD" id="cd04243">
    <property type="entry name" value="AAK_AK-HSDH-like"/>
    <property type="match status" value="1"/>
</dbReference>
<keyword evidence="14" id="KW-0547">Nucleotide-binding</keyword>
<dbReference type="InterPro" id="IPR019811">
    <property type="entry name" value="HDH_CS"/>
</dbReference>
<evidence type="ECO:0000256" key="4">
    <source>
        <dbReference type="ARBA" id="ARBA00005056"/>
    </source>
</evidence>
<evidence type="ECO:0000256" key="25">
    <source>
        <dbReference type="ARBA" id="ARBA00048561"/>
    </source>
</evidence>
<dbReference type="InterPro" id="IPR001341">
    <property type="entry name" value="Asp_kinase"/>
</dbReference>
<evidence type="ECO:0000256" key="23">
    <source>
        <dbReference type="ARBA" id="ARBA00023268"/>
    </source>
</evidence>
<evidence type="ECO:0000256" key="16">
    <source>
        <dbReference type="ARBA" id="ARBA00022840"/>
    </source>
</evidence>
<dbReference type="Gene3D" id="3.30.360.10">
    <property type="entry name" value="Dihydrodipicolinate Reductase, domain 2"/>
    <property type="match status" value="1"/>
</dbReference>
<dbReference type="Pfam" id="PF00696">
    <property type="entry name" value="AA_kinase"/>
    <property type="match status" value="1"/>
</dbReference>
<evidence type="ECO:0000256" key="2">
    <source>
        <dbReference type="ARBA" id="ARBA00004766"/>
    </source>
</evidence>
<dbReference type="InterPro" id="IPR005106">
    <property type="entry name" value="Asp/hSer_DH_NAD-bd"/>
</dbReference>
<comment type="pathway">
    <text evidence="5">Amino-acid biosynthesis; L-methionine biosynthesis via de novo pathway; L-homoserine from L-aspartate: step 3/3.</text>
</comment>
<evidence type="ECO:0000256" key="19">
    <source>
        <dbReference type="ARBA" id="ARBA00023027"/>
    </source>
</evidence>
<feature type="domain" description="ACT" evidence="29">
    <location>
        <begin position="319"/>
        <end position="396"/>
    </location>
</feature>
<dbReference type="FunFam" id="3.30.360.10:FF:000006">
    <property type="entry name" value="Bifunctional aspartokinase/homoserine dehydrogenase"/>
    <property type="match status" value="1"/>
</dbReference>
<keyword evidence="23" id="KW-0511">Multifunctional enzyme</keyword>
<dbReference type="Proteomes" id="UP000479132">
    <property type="component" value="Unassembled WGS sequence"/>
</dbReference>
<proteinExistence type="inferred from homology"/>
<dbReference type="InterPro" id="IPR054352">
    <property type="entry name" value="ACT_Aspartokinase"/>
</dbReference>
<dbReference type="NCBIfam" id="TIGR00657">
    <property type="entry name" value="asp_kinases"/>
    <property type="match status" value="1"/>
</dbReference>
<evidence type="ECO:0000256" key="7">
    <source>
        <dbReference type="ARBA" id="ARBA00007952"/>
    </source>
</evidence>
<evidence type="ECO:0000259" key="29">
    <source>
        <dbReference type="PROSITE" id="PS51671"/>
    </source>
</evidence>
<keyword evidence="11 30" id="KW-0808">Transferase</keyword>
<dbReference type="Gene3D" id="3.30.2130.10">
    <property type="entry name" value="VC0802-like"/>
    <property type="match status" value="1"/>
</dbReference>
<dbReference type="GO" id="GO:0005524">
    <property type="term" value="F:ATP binding"/>
    <property type="evidence" value="ECO:0007669"/>
    <property type="project" value="UniProtKB-KW"/>
</dbReference>
<dbReference type="InterPro" id="IPR036393">
    <property type="entry name" value="AceGlu_kinase-like_sf"/>
</dbReference>
<keyword evidence="12" id="KW-0791">Threonine biosynthesis</keyword>
<dbReference type="NCBIfam" id="NF007003">
    <property type="entry name" value="PRK09466.1"/>
    <property type="match status" value="1"/>
</dbReference>
<dbReference type="InterPro" id="IPR042199">
    <property type="entry name" value="AsparK_Bifunc_asparK/hSer_DH"/>
</dbReference>
<dbReference type="GO" id="GO:0004412">
    <property type="term" value="F:homoserine dehydrogenase activity"/>
    <property type="evidence" value="ECO:0007669"/>
    <property type="project" value="UniProtKB-EC"/>
</dbReference>
<comment type="similarity">
    <text evidence="8">In the N-terminal section; belongs to the aspartokinase family.</text>
</comment>
<comment type="similarity">
    <text evidence="7">In the C-terminal section; belongs to the homoserine dehydrogenase family.</text>
</comment>
<dbReference type="PANTHER" id="PTHR43070:SF5">
    <property type="entry name" value="HOMOSERINE DEHYDROGENASE"/>
    <property type="match status" value="1"/>
</dbReference>
<evidence type="ECO:0000256" key="1">
    <source>
        <dbReference type="ARBA" id="ARBA00001920"/>
    </source>
</evidence>
<dbReference type="Gene3D" id="3.40.1160.10">
    <property type="entry name" value="Acetylglutamate kinase-like"/>
    <property type="match status" value="1"/>
</dbReference>
<dbReference type="GO" id="GO:0009088">
    <property type="term" value="P:threonine biosynthetic process"/>
    <property type="evidence" value="ECO:0007669"/>
    <property type="project" value="UniProtKB-UniPathway"/>
</dbReference>
<evidence type="ECO:0000256" key="13">
    <source>
        <dbReference type="ARBA" id="ARBA00022723"/>
    </source>
</evidence>
<dbReference type="PROSITE" id="PS01042">
    <property type="entry name" value="HOMOSER_DHGENASE"/>
    <property type="match status" value="1"/>
</dbReference>
<dbReference type="GO" id="GO:0046872">
    <property type="term" value="F:metal ion binding"/>
    <property type="evidence" value="ECO:0007669"/>
    <property type="project" value="UniProtKB-KW"/>
</dbReference>
<keyword evidence="28" id="KW-0175">Coiled coil</keyword>
<dbReference type="InterPro" id="IPR018042">
    <property type="entry name" value="Aspartate_kinase_CS"/>
</dbReference>
<dbReference type="SUPFAM" id="SSF55021">
    <property type="entry name" value="ACT-like"/>
    <property type="match status" value="2"/>
</dbReference>
<keyword evidence="10" id="KW-0028">Amino-acid biosynthesis</keyword>
<dbReference type="PIRSF" id="PIRSF000727">
    <property type="entry name" value="ThrA"/>
    <property type="match status" value="1"/>
</dbReference>
<evidence type="ECO:0000256" key="3">
    <source>
        <dbReference type="ARBA" id="ARBA00004986"/>
    </source>
</evidence>
<feature type="coiled-coil region" evidence="28">
    <location>
        <begin position="57"/>
        <end position="84"/>
    </location>
</feature>
<dbReference type="InterPro" id="IPR049638">
    <property type="entry name" value="AK-HD"/>
</dbReference>
<reference evidence="30 31" key="1">
    <citation type="submission" date="2020-02" db="EMBL/GenBank/DDBJ databases">
        <title>Aliifodinibius halophilus 2W32, complete genome.</title>
        <authorList>
            <person name="Li Y."/>
            <person name="Wu S."/>
        </authorList>
    </citation>
    <scope>NUCLEOTIDE SEQUENCE [LARGE SCALE GENOMIC DNA]</scope>
    <source>
        <strain evidence="30 31">2W32</strain>
    </source>
</reference>
<keyword evidence="16" id="KW-0067">ATP-binding</keyword>
<dbReference type="Pfam" id="PF03447">
    <property type="entry name" value="NAD_binding_3"/>
    <property type="match status" value="1"/>
</dbReference>
<evidence type="ECO:0000256" key="12">
    <source>
        <dbReference type="ARBA" id="ARBA00022697"/>
    </source>
</evidence>
<comment type="pathway">
    <text evidence="4">Amino-acid biosynthesis; L-threonine biosynthesis; L-threonine from L-aspartate: step 3/5.</text>
</comment>
<comment type="pathway">
    <text evidence="2">Amino-acid biosynthesis; L-lysine biosynthesis via DAP pathway; (S)-tetrahydrodipicolinate from L-aspartate: step 1/4.</text>
</comment>
<evidence type="ECO:0000256" key="10">
    <source>
        <dbReference type="ARBA" id="ARBA00022605"/>
    </source>
</evidence>
<dbReference type="SUPFAM" id="SSF51735">
    <property type="entry name" value="NAD(P)-binding Rossmann-fold domains"/>
    <property type="match status" value="1"/>
</dbReference>
<evidence type="ECO:0000256" key="8">
    <source>
        <dbReference type="ARBA" id="ARBA00010046"/>
    </source>
</evidence>
<dbReference type="InterPro" id="IPR036291">
    <property type="entry name" value="NAD(P)-bd_dom_sf"/>
</dbReference>
<evidence type="ECO:0000256" key="21">
    <source>
        <dbReference type="ARBA" id="ARBA00023154"/>
    </source>
</evidence>
<dbReference type="InterPro" id="IPR002912">
    <property type="entry name" value="ACT_dom"/>
</dbReference>
<evidence type="ECO:0000256" key="27">
    <source>
        <dbReference type="ARBA" id="ARBA00049031"/>
    </source>
</evidence>
<dbReference type="FunFam" id="3.30.2130.10:FF:000001">
    <property type="entry name" value="Bifunctional aspartokinase/homoserine dehydrogenase"/>
    <property type="match status" value="1"/>
</dbReference>
<evidence type="ECO:0000256" key="17">
    <source>
        <dbReference type="ARBA" id="ARBA00022857"/>
    </source>
</evidence>
<accession>A0A6M1TB37</accession>
<comment type="catalytic activity">
    <reaction evidence="25">
        <text>L-aspartate + ATP = 4-phospho-L-aspartate + ADP</text>
        <dbReference type="Rhea" id="RHEA:23776"/>
        <dbReference type="ChEBI" id="CHEBI:29991"/>
        <dbReference type="ChEBI" id="CHEBI:30616"/>
        <dbReference type="ChEBI" id="CHEBI:57535"/>
        <dbReference type="ChEBI" id="CHEBI:456216"/>
        <dbReference type="EC" id="2.7.2.4"/>
    </reaction>
    <physiologicalReaction direction="left-to-right" evidence="25">
        <dbReference type="Rhea" id="RHEA:23777"/>
    </physiologicalReaction>
</comment>
<evidence type="ECO:0000256" key="15">
    <source>
        <dbReference type="ARBA" id="ARBA00022777"/>
    </source>
</evidence>
<dbReference type="Gene3D" id="3.30.70.260">
    <property type="match status" value="1"/>
</dbReference>
<dbReference type="Pfam" id="PF22468">
    <property type="entry name" value="ACT_9"/>
    <property type="match status" value="2"/>
</dbReference>
<dbReference type="RefSeq" id="WP_165267640.1">
    <property type="nucleotide sequence ID" value="NZ_JAALLS010000008.1"/>
</dbReference>
<dbReference type="UniPathway" id="UPA00050">
    <property type="reaction ID" value="UER00063"/>
</dbReference>
<name>A0A6M1TB37_9BACT</name>
<comment type="subunit">
    <text evidence="9">Homotetramer.</text>
</comment>
<dbReference type="EMBL" id="JAALLS010000008">
    <property type="protein sequence ID" value="NGP88174.1"/>
    <property type="molecule type" value="Genomic_DNA"/>
</dbReference>
<dbReference type="AlphaFoldDB" id="A0A6M1TB37"/>
<dbReference type="CDD" id="cd04921">
    <property type="entry name" value="ACT_AKi-HSDH-ThrA-like_1"/>
    <property type="match status" value="1"/>
</dbReference>
<dbReference type="InterPro" id="IPR001048">
    <property type="entry name" value="Asp/Glu/Uridylate_kinase"/>
</dbReference>
<evidence type="ECO:0000256" key="14">
    <source>
        <dbReference type="ARBA" id="ARBA00022741"/>
    </source>
</evidence>
<keyword evidence="31" id="KW-1185">Reference proteome</keyword>
<organism evidence="30 31">
    <name type="scientific">Fodinibius halophilus</name>
    <dbReference type="NCBI Taxonomy" id="1736908"/>
    <lineage>
        <taxon>Bacteria</taxon>
        <taxon>Pseudomonadati</taxon>
        <taxon>Balneolota</taxon>
        <taxon>Balneolia</taxon>
        <taxon>Balneolales</taxon>
        <taxon>Balneolaceae</taxon>
        <taxon>Fodinibius</taxon>
    </lineage>
</organism>
<evidence type="ECO:0000256" key="26">
    <source>
        <dbReference type="ARBA" id="ARBA00048841"/>
    </source>
</evidence>
<evidence type="ECO:0000313" key="30">
    <source>
        <dbReference type="EMBL" id="NGP88174.1"/>
    </source>
</evidence>
<keyword evidence="19" id="KW-0520">NAD</keyword>
<comment type="caution">
    <text evidence="30">The sequence shown here is derived from an EMBL/GenBank/DDBJ whole genome shotgun (WGS) entry which is preliminary data.</text>
</comment>
<keyword evidence="18 30" id="KW-0560">Oxidoreductase</keyword>
<dbReference type="EC" id="1.1.1.3" evidence="30"/>
<keyword evidence="20" id="KW-0915">Sodium</keyword>
<dbReference type="GO" id="GO:0009089">
    <property type="term" value="P:lysine biosynthetic process via diaminopimelate"/>
    <property type="evidence" value="ECO:0007669"/>
    <property type="project" value="UniProtKB-UniPathway"/>
</dbReference>
<dbReference type="InterPro" id="IPR001342">
    <property type="entry name" value="HDH_cat"/>
</dbReference>
<dbReference type="NCBIfam" id="NF006959">
    <property type="entry name" value="PRK09436.1"/>
    <property type="match status" value="1"/>
</dbReference>
<protein>
    <submittedName>
        <fullName evidence="30">Bifunctional aspartate kinase/homoserine dehydrogenase I</fullName>
        <ecNumber evidence="30">1.1.1.3</ecNumber>
        <ecNumber evidence="30">2.7.2.4</ecNumber>
    </submittedName>
</protein>
<dbReference type="FunFam" id="3.40.50.720:FF:000083">
    <property type="entry name" value="Bifunctional aspartokinase/homoserine dehydrogenase"/>
    <property type="match status" value="1"/>
</dbReference>
<evidence type="ECO:0000256" key="9">
    <source>
        <dbReference type="ARBA" id="ARBA00011881"/>
    </source>
</evidence>
<keyword evidence="21" id="KW-0457">Lysine biosynthesis</keyword>
<dbReference type="PROSITE" id="PS51671">
    <property type="entry name" value="ACT"/>
    <property type="match status" value="2"/>
</dbReference>
<comment type="pathway">
    <text evidence="6">Amino-acid biosynthesis; L-threonine biosynthesis; L-threonine from L-aspartate: step 1/5.</text>
</comment>
<evidence type="ECO:0000256" key="5">
    <source>
        <dbReference type="ARBA" id="ARBA00005062"/>
    </source>
</evidence>
<dbReference type="SUPFAM" id="SSF53633">
    <property type="entry name" value="Carbamate kinase-like"/>
    <property type="match status" value="1"/>
</dbReference>
<evidence type="ECO:0000256" key="6">
    <source>
        <dbReference type="ARBA" id="ARBA00005139"/>
    </source>
</evidence>
<evidence type="ECO:0000256" key="18">
    <source>
        <dbReference type="ARBA" id="ARBA00023002"/>
    </source>
</evidence>
<dbReference type="InterPro" id="IPR045865">
    <property type="entry name" value="ACT-like_dom_sf"/>
</dbReference>
<comment type="catalytic activity">
    <reaction evidence="26">
        <text>L-homoserine + NADP(+) = L-aspartate 4-semialdehyde + NADPH + H(+)</text>
        <dbReference type="Rhea" id="RHEA:15761"/>
        <dbReference type="ChEBI" id="CHEBI:15378"/>
        <dbReference type="ChEBI" id="CHEBI:57476"/>
        <dbReference type="ChEBI" id="CHEBI:57783"/>
        <dbReference type="ChEBI" id="CHEBI:58349"/>
        <dbReference type="ChEBI" id="CHEBI:537519"/>
        <dbReference type="EC" id="1.1.1.3"/>
    </reaction>
    <physiologicalReaction direction="right-to-left" evidence="26">
        <dbReference type="Rhea" id="RHEA:15763"/>
    </physiologicalReaction>
</comment>
<dbReference type="InterPro" id="IPR011147">
    <property type="entry name" value="Bifunc_Aspkin/hSer_DH"/>
</dbReference>
<dbReference type="Pfam" id="PF00742">
    <property type="entry name" value="Homoserine_dh"/>
    <property type="match status" value="1"/>
</dbReference>
<dbReference type="PANTHER" id="PTHR43070">
    <property type="match status" value="1"/>
</dbReference>
<comment type="function">
    <text evidence="24">Bifunctional aspartate kinase and homoserine dehydrogenase that catalyzes the first and the third steps toward the synthesis of lysine, methionine and threonine from aspartate.</text>
</comment>
<evidence type="ECO:0000256" key="28">
    <source>
        <dbReference type="SAM" id="Coils"/>
    </source>
</evidence>
<keyword evidence="17" id="KW-0521">NADP</keyword>
<comment type="cofactor">
    <cofactor evidence="1">
        <name>a metal cation</name>
        <dbReference type="ChEBI" id="CHEBI:25213"/>
    </cofactor>
</comment>
<dbReference type="SUPFAM" id="SSF55347">
    <property type="entry name" value="Glyceraldehyde-3-phosphate dehydrogenase-like, C-terminal domain"/>
    <property type="match status" value="1"/>
</dbReference>
<sequence length="823" mass="90317">MRVLKFGGSSVGSADAIQQVESIISKKKQNHHLVVVVSAFGGVTDLLEEAITKASKGEKYQEIIKELEKRHNSVIKELIGIQNQSATLAQFKMMFNELADVLHGVSLTRELTDRTRDFVLGFGERFSAFIISDYLKDSGISSDYVDAREIIKTDQQFGSARVLFEETYENIRTYFDKSTPDSVQIVTGFVASTSSGVSTTLGRGGSDYTASLISAALNADAIELWTDVEGLMTADPGKVERYFVIPHLSYEEAMELSHFGAKVVYPPTLQPAMKASIPIKIKNTFKPEEEGTTISNESHPGPSVIKGISSIDNITLLTVRGSGMIGVTGISARLFSALADAGINIIMITQASSEHTICVAVLPDQAGTAQQAIEAEFKYELRDDIIDEVRVEKDLSIVAVVSDDMRHVPGISGRVFQALGQNGINVVATAQGSSERNISIVVDRKNERKTLNTLHDAFFMADVKTVNLFLIGVGLIGGKLLDLMQRQMKQLLDEYHLELKITGISNSKKFLIDAEGLAIDEWEDRLTAEGEEADIDHFIEEMAGLNLSNSIFIDCTASEEIAAAYDKVLKSNISIVTANKKANSSSLATYEKLQELAFKHNVAYLYETNVGAGLPVVATLKEQILTGDDVMRIEGVLSGTLSYIFNTYDGSTPFSEVVRTAREKGFTEPDPREDLNGQDVGRKLLILTREAGFKLEFENIDIENLVPKDARSVETVEQFFEVLEKHDDDFSNLYEEAASNNNKLCYIARYEDGEATVKLEQIGPNHPFYGLSGSDNIVAFKTRHYQDSPIVVKGPGAGADVTASGIIADILRISNAPSFRKEW</sequence>
<dbReference type="PROSITE" id="PS00324">
    <property type="entry name" value="ASPARTOKINASE"/>
    <property type="match status" value="1"/>
</dbReference>
<dbReference type="EC" id="2.7.2.4" evidence="30"/>